<dbReference type="GO" id="GO:0008360">
    <property type="term" value="P:regulation of cell shape"/>
    <property type="evidence" value="ECO:0007669"/>
    <property type="project" value="UniProtKB-KW"/>
</dbReference>
<protein>
    <recommendedName>
        <fullName evidence="2 5">Cell shape-determining protein MreC</fullName>
    </recommendedName>
    <alternativeName>
        <fullName evidence="4 5">Cell shape protein MreC</fullName>
    </alternativeName>
</protein>
<reference evidence="11 12" key="1">
    <citation type="submission" date="2018-10" db="EMBL/GenBank/DDBJ databases">
        <title>Comamonadaceae CDC group NO-1 genome sequencing and assembly.</title>
        <authorList>
            <person name="Bernier A.-M."/>
            <person name="Bernard K."/>
        </authorList>
    </citation>
    <scope>NUCLEOTIDE SEQUENCE [LARGE SCALE GENOMIC DNA]</scope>
    <source>
        <strain evidence="10 12">NML180581</strain>
        <strain evidence="9 11">NML970147</strain>
    </source>
</reference>
<evidence type="ECO:0000259" key="8">
    <source>
        <dbReference type="Pfam" id="PF04085"/>
    </source>
</evidence>
<comment type="caution">
    <text evidence="10">The sequence shown here is derived from an EMBL/GenBank/DDBJ whole genome shotgun (WGS) entry which is preliminary data.</text>
</comment>
<dbReference type="InterPro" id="IPR055342">
    <property type="entry name" value="MreC_beta-barrel_core"/>
</dbReference>
<evidence type="ECO:0000256" key="1">
    <source>
        <dbReference type="ARBA" id="ARBA00009369"/>
    </source>
</evidence>
<dbReference type="Gene3D" id="2.40.10.340">
    <property type="entry name" value="Rod shape-determining protein MreC, domain 1"/>
    <property type="match status" value="1"/>
</dbReference>
<evidence type="ECO:0000313" key="12">
    <source>
        <dbReference type="Proteomes" id="UP000281171"/>
    </source>
</evidence>
<dbReference type="InterPro" id="IPR007221">
    <property type="entry name" value="MreC"/>
</dbReference>
<evidence type="ECO:0000256" key="4">
    <source>
        <dbReference type="ARBA" id="ARBA00032089"/>
    </source>
</evidence>
<dbReference type="Pfam" id="PF04085">
    <property type="entry name" value="MreC"/>
    <property type="match status" value="1"/>
</dbReference>
<feature type="domain" description="Rod shape-determining protein MreC beta-barrel core" evidence="8">
    <location>
        <begin position="130"/>
        <end position="277"/>
    </location>
</feature>
<evidence type="ECO:0000256" key="6">
    <source>
        <dbReference type="SAM" id="Coils"/>
    </source>
</evidence>
<evidence type="ECO:0000313" key="10">
    <source>
        <dbReference type="EMBL" id="RMX07292.1"/>
    </source>
</evidence>
<keyword evidence="3 5" id="KW-0133">Cell shape</keyword>
<dbReference type="PANTHER" id="PTHR34138:SF1">
    <property type="entry name" value="CELL SHAPE-DETERMINING PROTEIN MREC"/>
    <property type="match status" value="1"/>
</dbReference>
<organism evidence="10 12">
    <name type="scientific">Allofranklinella schreckenbergeri</name>
    <dbReference type="NCBI Taxonomy" id="1076744"/>
    <lineage>
        <taxon>Bacteria</taxon>
        <taxon>Pseudomonadati</taxon>
        <taxon>Pseudomonadota</taxon>
        <taxon>Betaproteobacteria</taxon>
        <taxon>Burkholderiales</taxon>
        <taxon>Comamonadaceae</taxon>
        <taxon>Allofranklinella</taxon>
    </lineage>
</organism>
<dbReference type="InterPro" id="IPR042177">
    <property type="entry name" value="Cell/Rod_1"/>
</dbReference>
<dbReference type="Proteomes" id="UP000281171">
    <property type="component" value="Unassembled WGS sequence"/>
</dbReference>
<dbReference type="GO" id="GO:0005886">
    <property type="term" value="C:plasma membrane"/>
    <property type="evidence" value="ECO:0007669"/>
    <property type="project" value="TreeGrafter"/>
</dbReference>
<dbReference type="Proteomes" id="UP000267521">
    <property type="component" value="Unassembled WGS sequence"/>
</dbReference>
<accession>A0A3M6QXQ2</accession>
<dbReference type="AlphaFoldDB" id="A0A3M6QXQ2"/>
<proteinExistence type="inferred from homology"/>
<feature type="region of interest" description="Disordered" evidence="7">
    <location>
        <begin position="283"/>
        <end position="316"/>
    </location>
</feature>
<evidence type="ECO:0000256" key="7">
    <source>
        <dbReference type="SAM" id="MobiDB-lite"/>
    </source>
</evidence>
<gene>
    <name evidence="10" type="primary">mreC</name>
    <name evidence="10" type="ORF">EBQ24_09360</name>
    <name evidence="9" type="ORF">EBQ26_01670</name>
</gene>
<sequence>MFERRTPHIFAHGTSLGTKLVLLGMLSLLLMVADGRLQIASPVRQAVGTAVYPLQWLMAQPVRAWGDARQYMQDLHAAQQHIDEAQKETLRLAERINHVEHLEQENERLRGLLGLRARIPTRSVTAQISYEAPDPFTNRLVIDKGMNAGVRPGAPVLDSAGVLGQVTQVFPLTSEVRVVTDREQTVPVMNLRTGLRMVASGEARQRPGKGLELRFVPAGSDVQEGDVLVTSGIDGYYPPGVPVGQVHFVEAHNDAPFIRIFAQPLAQIQSARYVMVLEPVGLPGENGPELHEPHGPPEPVAASKAPKRAQASRKVQ</sequence>
<dbReference type="NCBIfam" id="TIGR00219">
    <property type="entry name" value="mreC"/>
    <property type="match status" value="1"/>
</dbReference>
<dbReference type="EMBL" id="RDQK01000022">
    <property type="protein sequence ID" value="RMX07292.1"/>
    <property type="molecule type" value="Genomic_DNA"/>
</dbReference>
<name>A0A3M6QXQ2_9BURK</name>
<evidence type="ECO:0000256" key="3">
    <source>
        <dbReference type="ARBA" id="ARBA00022960"/>
    </source>
</evidence>
<evidence type="ECO:0000313" key="11">
    <source>
        <dbReference type="Proteomes" id="UP000267521"/>
    </source>
</evidence>
<keyword evidence="6" id="KW-0175">Coiled coil</keyword>
<dbReference type="Gene3D" id="2.40.10.350">
    <property type="entry name" value="Rod shape-determining protein MreC, domain 2"/>
    <property type="match status" value="1"/>
</dbReference>
<dbReference type="EMBL" id="RDQM01000002">
    <property type="protein sequence ID" value="RMX00626.1"/>
    <property type="molecule type" value="Genomic_DNA"/>
</dbReference>
<dbReference type="PIRSF" id="PIRSF038471">
    <property type="entry name" value="MreC"/>
    <property type="match status" value="1"/>
</dbReference>
<evidence type="ECO:0000256" key="5">
    <source>
        <dbReference type="PIRNR" id="PIRNR038471"/>
    </source>
</evidence>
<comment type="function">
    <text evidence="5">Involved in formation and maintenance of cell shape.</text>
</comment>
<accession>A0A3M6QBV2</accession>
<evidence type="ECO:0000256" key="2">
    <source>
        <dbReference type="ARBA" id="ARBA00013855"/>
    </source>
</evidence>
<dbReference type="InterPro" id="IPR042175">
    <property type="entry name" value="Cell/Rod_MreC_2"/>
</dbReference>
<dbReference type="PANTHER" id="PTHR34138">
    <property type="entry name" value="CELL SHAPE-DETERMINING PROTEIN MREC"/>
    <property type="match status" value="1"/>
</dbReference>
<dbReference type="RefSeq" id="WP_122237307.1">
    <property type="nucleotide sequence ID" value="NZ_RDQK01000022.1"/>
</dbReference>
<feature type="compositionally biased region" description="Basic residues" evidence="7">
    <location>
        <begin position="305"/>
        <end position="316"/>
    </location>
</feature>
<evidence type="ECO:0000313" key="9">
    <source>
        <dbReference type="EMBL" id="RMX00626.1"/>
    </source>
</evidence>
<comment type="similarity">
    <text evidence="1 5">Belongs to the MreC family.</text>
</comment>
<feature type="coiled-coil region" evidence="6">
    <location>
        <begin position="68"/>
        <end position="95"/>
    </location>
</feature>